<evidence type="ECO:0000256" key="8">
    <source>
        <dbReference type="ARBA" id="ARBA00023146"/>
    </source>
</evidence>
<evidence type="ECO:0000256" key="9">
    <source>
        <dbReference type="ARBA" id="ARBA00031194"/>
    </source>
</evidence>
<evidence type="ECO:0000313" key="14">
    <source>
        <dbReference type="Proteomes" id="UP000230758"/>
    </source>
</evidence>
<keyword evidence="7" id="KW-0809">Transit peptide</keyword>
<evidence type="ECO:0000256" key="2">
    <source>
        <dbReference type="ARBA" id="ARBA00012814"/>
    </source>
</evidence>
<evidence type="ECO:0000256" key="7">
    <source>
        <dbReference type="ARBA" id="ARBA00022946"/>
    </source>
</evidence>
<keyword evidence="8" id="KW-0030">Aminoacyl-tRNA synthetase</keyword>
<dbReference type="EMBL" id="PFXF01000006">
    <property type="protein sequence ID" value="PJA33151.1"/>
    <property type="molecule type" value="Genomic_DNA"/>
</dbReference>
<evidence type="ECO:0000256" key="5">
    <source>
        <dbReference type="ARBA" id="ARBA00022840"/>
    </source>
</evidence>
<dbReference type="Proteomes" id="UP000230758">
    <property type="component" value="Unassembled WGS sequence"/>
</dbReference>
<dbReference type="Pfam" id="PF03147">
    <property type="entry name" value="FDX-ACB"/>
    <property type="match status" value="1"/>
</dbReference>
<evidence type="ECO:0000256" key="10">
    <source>
        <dbReference type="ARBA" id="ARBA00049255"/>
    </source>
</evidence>
<dbReference type="AlphaFoldDB" id="A0A2M7WT15"/>
<keyword evidence="4" id="KW-0547">Nucleotide-binding</keyword>
<dbReference type="InterPro" id="IPR002319">
    <property type="entry name" value="Phenylalanyl-tRNA_Synthase"/>
</dbReference>
<reference evidence="14" key="1">
    <citation type="submission" date="2017-09" db="EMBL/GenBank/DDBJ databases">
        <title>Depth-based differentiation of microbial function through sediment-hosted aquifers and enrichment of novel symbionts in the deep terrestrial subsurface.</title>
        <authorList>
            <person name="Probst A.J."/>
            <person name="Ladd B."/>
            <person name="Jarett J.K."/>
            <person name="Geller-Mcgrath D.E."/>
            <person name="Sieber C.M.K."/>
            <person name="Emerson J.B."/>
            <person name="Anantharaman K."/>
            <person name="Thomas B.C."/>
            <person name="Malmstrom R."/>
            <person name="Stieglmeier M."/>
            <person name="Klingl A."/>
            <person name="Woyke T."/>
            <person name="Ryan C.M."/>
            <person name="Banfield J.F."/>
        </authorList>
    </citation>
    <scope>NUCLEOTIDE SEQUENCE [LARGE SCALE GENOMIC DNA]</scope>
</reference>
<dbReference type="PANTHER" id="PTHR11538:SF41">
    <property type="entry name" value="PHENYLALANINE--TRNA LIGASE, MITOCHONDRIAL"/>
    <property type="match status" value="1"/>
</dbReference>
<name>A0A2M7WT15_9BACT</name>
<dbReference type="Pfam" id="PF01409">
    <property type="entry name" value="tRNA-synt_2d"/>
    <property type="match status" value="1"/>
</dbReference>
<dbReference type="PROSITE" id="PS50862">
    <property type="entry name" value="AA_TRNA_LIGASE_II"/>
    <property type="match status" value="1"/>
</dbReference>
<evidence type="ECO:0000256" key="4">
    <source>
        <dbReference type="ARBA" id="ARBA00022741"/>
    </source>
</evidence>
<dbReference type="InterPro" id="IPR036690">
    <property type="entry name" value="Fdx_antiC-bd_sf"/>
</dbReference>
<evidence type="ECO:0000259" key="11">
    <source>
        <dbReference type="PROSITE" id="PS50862"/>
    </source>
</evidence>
<dbReference type="PANTHER" id="PTHR11538">
    <property type="entry name" value="PHENYLALANYL-TRNA SYNTHETASE"/>
    <property type="match status" value="1"/>
</dbReference>
<comment type="similarity">
    <text evidence="1">Belongs to the class-II aminoacyl-tRNA synthetase family.</text>
</comment>
<keyword evidence="3" id="KW-0436">Ligase</keyword>
<dbReference type="GO" id="GO:0004826">
    <property type="term" value="F:phenylalanine-tRNA ligase activity"/>
    <property type="evidence" value="ECO:0007669"/>
    <property type="project" value="UniProtKB-EC"/>
</dbReference>
<dbReference type="EC" id="6.1.1.20" evidence="2"/>
<protein>
    <recommendedName>
        <fullName evidence="2">phenylalanine--tRNA ligase</fullName>
        <ecNumber evidence="2">6.1.1.20</ecNumber>
    </recommendedName>
    <alternativeName>
        <fullName evidence="9">Phenylalanyl-tRNA synthetase</fullName>
    </alternativeName>
</protein>
<evidence type="ECO:0000256" key="3">
    <source>
        <dbReference type="ARBA" id="ARBA00022598"/>
    </source>
</evidence>
<keyword evidence="6" id="KW-0648">Protein biosynthesis</keyword>
<dbReference type="GO" id="GO:0005524">
    <property type="term" value="F:ATP binding"/>
    <property type="evidence" value="ECO:0007669"/>
    <property type="project" value="UniProtKB-KW"/>
</dbReference>
<dbReference type="InterPro" id="IPR006195">
    <property type="entry name" value="aa-tRNA-synth_II"/>
</dbReference>
<dbReference type="GO" id="GO:0005737">
    <property type="term" value="C:cytoplasm"/>
    <property type="evidence" value="ECO:0007669"/>
    <property type="project" value="TreeGrafter"/>
</dbReference>
<feature type="domain" description="Aminoacyl-transfer RNA synthetases class-II family profile" evidence="11">
    <location>
        <begin position="84"/>
        <end position="325"/>
    </location>
</feature>
<evidence type="ECO:0000256" key="1">
    <source>
        <dbReference type="ARBA" id="ARBA00008226"/>
    </source>
</evidence>
<dbReference type="SUPFAM" id="SSF54991">
    <property type="entry name" value="Anticodon-binding domain of PheRS"/>
    <property type="match status" value="1"/>
</dbReference>
<dbReference type="GO" id="GO:0006432">
    <property type="term" value="P:phenylalanyl-tRNA aminoacylation"/>
    <property type="evidence" value="ECO:0007669"/>
    <property type="project" value="TreeGrafter"/>
</dbReference>
<keyword evidence="5" id="KW-0067">ATP-binding</keyword>
<dbReference type="PROSITE" id="PS51447">
    <property type="entry name" value="FDX_ACB"/>
    <property type="match status" value="1"/>
</dbReference>
<evidence type="ECO:0000259" key="12">
    <source>
        <dbReference type="PROSITE" id="PS51447"/>
    </source>
</evidence>
<dbReference type="SUPFAM" id="SSF55681">
    <property type="entry name" value="Class II aaRS and biotin synthetases"/>
    <property type="match status" value="1"/>
</dbReference>
<accession>A0A2M7WT15</accession>
<dbReference type="Gene3D" id="3.30.930.10">
    <property type="entry name" value="Bira Bifunctional Protein, Domain 2"/>
    <property type="match status" value="1"/>
</dbReference>
<dbReference type="InterPro" id="IPR045864">
    <property type="entry name" value="aa-tRNA-synth_II/BPL/LPL"/>
</dbReference>
<evidence type="ECO:0000313" key="13">
    <source>
        <dbReference type="EMBL" id="PJA33151.1"/>
    </source>
</evidence>
<dbReference type="SMART" id="SM00896">
    <property type="entry name" value="FDX-ACB"/>
    <property type="match status" value="1"/>
</dbReference>
<organism evidence="13 14">
    <name type="scientific">Candidatus Zambryskibacteria bacterium CG_4_9_14_3_um_filter_42_15</name>
    <dbReference type="NCBI Taxonomy" id="1975112"/>
    <lineage>
        <taxon>Bacteria</taxon>
        <taxon>Candidatus Zambryskiibacteriota</taxon>
    </lineage>
</organism>
<dbReference type="InterPro" id="IPR005121">
    <property type="entry name" value="Fdx_antiC-bd"/>
</dbReference>
<dbReference type="Gene3D" id="3.30.70.380">
    <property type="entry name" value="Ferrodoxin-fold anticodon-binding domain"/>
    <property type="match status" value="1"/>
</dbReference>
<comment type="caution">
    <text evidence="13">The sequence shown here is derived from an EMBL/GenBank/DDBJ whole genome shotgun (WGS) entry which is preliminary data.</text>
</comment>
<proteinExistence type="inferred from homology"/>
<feature type="domain" description="FDX-ACB" evidence="12">
    <location>
        <begin position="321"/>
        <end position="415"/>
    </location>
</feature>
<sequence length="417" mass="48348">MSRKTSKKSEIKRVTYRTSAVISIICDKAHYTIPYSIMSENIIIKSEEEEKLRKGLEGKSDSESERLKRFLEMPDLARTADSPLHEIVKRTLETKSLKGFDVIKIPEIISTDILFDLFNMPEGHPARSKSDTYYADEKHVLRTHDTVFWYYYLNHPSIREKIANKESFGAICFGKVYRKDEIDRKHMNVFHQIGGLYLAPDEKQIVTPEDLKNVLSEIAKGIFGDKVEFRFYDHNFPYTDPSFEMEAKINGQWMEMLGSGLPRKSVLANFGLSNYNGWAFGFGLERLAIASINLPDIRLLWSGDERVRKQLKLGNKFKEVSKFPPVVRDISFIVNKDFVPNDYFDLIRDHLGDLAEEVLLLDKYEDTKKFGEGKISYTFRITYRSLDKTLTNTEVNTLHTELEDKTTTNFSAEIRRV</sequence>
<evidence type="ECO:0000256" key="6">
    <source>
        <dbReference type="ARBA" id="ARBA00022917"/>
    </source>
</evidence>
<gene>
    <name evidence="13" type="ORF">CO185_00345</name>
</gene>
<comment type="catalytic activity">
    <reaction evidence="10">
        <text>tRNA(Phe) + L-phenylalanine + ATP = L-phenylalanyl-tRNA(Phe) + AMP + diphosphate + H(+)</text>
        <dbReference type="Rhea" id="RHEA:19413"/>
        <dbReference type="Rhea" id="RHEA-COMP:9668"/>
        <dbReference type="Rhea" id="RHEA-COMP:9699"/>
        <dbReference type="ChEBI" id="CHEBI:15378"/>
        <dbReference type="ChEBI" id="CHEBI:30616"/>
        <dbReference type="ChEBI" id="CHEBI:33019"/>
        <dbReference type="ChEBI" id="CHEBI:58095"/>
        <dbReference type="ChEBI" id="CHEBI:78442"/>
        <dbReference type="ChEBI" id="CHEBI:78531"/>
        <dbReference type="ChEBI" id="CHEBI:456215"/>
        <dbReference type="EC" id="6.1.1.20"/>
    </reaction>
</comment>
<dbReference type="GO" id="GO:0000049">
    <property type="term" value="F:tRNA binding"/>
    <property type="evidence" value="ECO:0007669"/>
    <property type="project" value="InterPro"/>
</dbReference>